<dbReference type="PROSITE" id="PS51192">
    <property type="entry name" value="HELICASE_ATP_BIND_1"/>
    <property type="match status" value="1"/>
</dbReference>
<dbReference type="InterPro" id="IPR049730">
    <property type="entry name" value="SNF2/RAD54-like_C"/>
</dbReference>
<feature type="region of interest" description="Disordered" evidence="8">
    <location>
        <begin position="36"/>
        <end position="57"/>
    </location>
</feature>
<dbReference type="AlphaFoldDB" id="A0A8H8R3N9"/>
<dbReference type="InterPro" id="IPR001563">
    <property type="entry name" value="Peptidase_S10"/>
</dbReference>
<dbReference type="GO" id="GO:0004185">
    <property type="term" value="F:serine-type carboxypeptidase activity"/>
    <property type="evidence" value="ECO:0007669"/>
    <property type="project" value="InterPro"/>
</dbReference>
<dbReference type="SUPFAM" id="SSF52540">
    <property type="entry name" value="P-loop containing nucleoside triphosphate hydrolases"/>
    <property type="match status" value="2"/>
</dbReference>
<dbReference type="SMART" id="SM00487">
    <property type="entry name" value="DEXDc"/>
    <property type="match status" value="1"/>
</dbReference>
<dbReference type="GO" id="GO:0005524">
    <property type="term" value="F:ATP binding"/>
    <property type="evidence" value="ECO:0007669"/>
    <property type="project" value="InterPro"/>
</dbReference>
<evidence type="ECO:0000256" key="2">
    <source>
        <dbReference type="ARBA" id="ARBA00022645"/>
    </source>
</evidence>
<keyword evidence="6" id="KW-0067">ATP-binding</keyword>
<dbReference type="Gene3D" id="3.40.50.10810">
    <property type="entry name" value="Tandem AAA-ATPase domain"/>
    <property type="match status" value="1"/>
</dbReference>
<keyword evidence="4" id="KW-0547">Nucleotide-binding</keyword>
<dbReference type="InterPro" id="IPR001650">
    <property type="entry name" value="Helicase_C-like"/>
</dbReference>
<evidence type="ECO:0000256" key="3">
    <source>
        <dbReference type="ARBA" id="ARBA00022670"/>
    </source>
</evidence>
<evidence type="ECO:0000256" key="4">
    <source>
        <dbReference type="ARBA" id="ARBA00022741"/>
    </source>
</evidence>
<proteinExistence type="inferred from homology"/>
<keyword evidence="3" id="KW-0645">Protease</keyword>
<dbReference type="InterPro" id="IPR014001">
    <property type="entry name" value="Helicase_ATP-bd"/>
</dbReference>
<sequence length="1185" mass="131142">MSSKILRIAIAFFSSCPPFSIVFAARFSEFAHRKGHGPTLKSRMSEQPSEPQDSEQGHNFRFLSDETRHPPGNPTALQLSYPGLPVYFNRSVVKKAMHAPEDVEWLECCNGPVFVGDGGPQDEGDLSLDPIQSILPRVLEATHRALIANADLDMSILTIGTLLAIQNMTRCGKPGFQEVPMTPIVITLPDLQYQALFETQGLGGIDNPQGTMGIQHFERGLIASNLQDRVEHFLPSQPPGYDRTMFKPFKPPLLKVAPKREPIVVEPSDEEDGLKPRPYKKRKLLYVDIDKVPDSPPKKASSAIDAPRKPLLPVKNQVETKKSVDDGVGGLEGYYMVLWRKFTMKKHKTWDGDGVLSVYGGYARLQDISGKEMGRCMFKDPLLPGSTLSIGGKDVEIDSSISKADFLAGRPFLKTQARRTSSLGSHGSLATVPNPPLVVSKPKPLLSSKTKDDADINEIPAKSFYASSTAMKAKFKNPLLATTVMPQKKDGGASPRHDPNALGALVMKRPKHCPKGKEIVDVVLDPFLGQHLREHQREGVKFMYECVMGLRDYSGLGAILADEMGLGKTLQTIALIWTLLKQNPIHGTDGVIKKALIVCPVTLIVNWKKEFNKWLGTERIGVLVADNTQKIRLTDFTHGRSYSVMIIGYEKLRSVQEDLKKGGGIDIVIADEGHRLKTAANKSAQAIRSLNTDMRIILSGTPMQNDLSEFFEMVDFVNPGLLGKYNTFKKEFEGPIVKSRQPGASERDVEKGSARGEELASLTKMFILRRTAEILSKYLPPKTEYVLFCNPTQAQVQVYHNVLQSPVFGKVVGSSEASLQLITLLKKICNTPRLLMRKDEVMPSDSALGQLLEVIPSELIHKAPVKSSTKFRVLDQMLKYLSKNTTEKIVIVSNYTATLDLLGQHLASLSLPFLRLDGSTPTATRQDLVDTFNKTSAARNFAFLLSAKSGGAGINLIGASRLVLFDVDWNPAVDLQAMARIHRDGQKKPVKIYRFLMAGGMDEKIYQRQITKLGLADSVVDGKKNESSFSPEELRDLFRLKVNPGCQTHDLLGCDCKGLGADPQPPASQPEVHDIKDSEYEEDSDDDLPFDPTAGVVPATKANVEAIELKIREAREKRLKKSKGKMQALMQYRHIDTAIFRGETEDVFGFENDEFTKVKNELDDVLINILEDEGCKVGFVFAKKG</sequence>
<keyword evidence="2" id="KW-0121">Carboxypeptidase</keyword>
<dbReference type="GO" id="GO:0005634">
    <property type="term" value="C:nucleus"/>
    <property type="evidence" value="ECO:0007669"/>
    <property type="project" value="TreeGrafter"/>
</dbReference>
<evidence type="ECO:0000256" key="6">
    <source>
        <dbReference type="ARBA" id="ARBA00022840"/>
    </source>
</evidence>
<dbReference type="GO" id="GO:0006508">
    <property type="term" value="P:proteolysis"/>
    <property type="evidence" value="ECO:0007669"/>
    <property type="project" value="UniProtKB-KW"/>
</dbReference>
<dbReference type="InterPro" id="IPR029058">
    <property type="entry name" value="AB_hydrolase_fold"/>
</dbReference>
<dbReference type="PANTHER" id="PTHR45629">
    <property type="entry name" value="SNF2/RAD54 FAMILY MEMBER"/>
    <property type="match status" value="1"/>
</dbReference>
<organism evidence="11 12">
    <name type="scientific">Lachnellula hyalina</name>
    <dbReference type="NCBI Taxonomy" id="1316788"/>
    <lineage>
        <taxon>Eukaryota</taxon>
        <taxon>Fungi</taxon>
        <taxon>Dikarya</taxon>
        <taxon>Ascomycota</taxon>
        <taxon>Pezizomycotina</taxon>
        <taxon>Leotiomycetes</taxon>
        <taxon>Helotiales</taxon>
        <taxon>Lachnaceae</taxon>
        <taxon>Lachnellula</taxon>
    </lineage>
</organism>
<dbReference type="OrthoDB" id="413460at2759"/>
<dbReference type="SUPFAM" id="SSF53474">
    <property type="entry name" value="alpha/beta-Hydrolases"/>
    <property type="match status" value="1"/>
</dbReference>
<name>A0A8H8R3N9_9HELO</name>
<accession>A0A8H8R3N9</accession>
<keyword evidence="12" id="KW-1185">Reference proteome</keyword>
<dbReference type="Gene3D" id="3.40.50.300">
    <property type="entry name" value="P-loop containing nucleotide triphosphate hydrolases"/>
    <property type="match status" value="1"/>
</dbReference>
<evidence type="ECO:0000256" key="5">
    <source>
        <dbReference type="ARBA" id="ARBA00022801"/>
    </source>
</evidence>
<dbReference type="InterPro" id="IPR027417">
    <property type="entry name" value="P-loop_NTPase"/>
</dbReference>
<dbReference type="Gene3D" id="3.40.50.1820">
    <property type="entry name" value="alpha/beta hydrolase"/>
    <property type="match status" value="1"/>
</dbReference>
<dbReference type="GO" id="GO:0015616">
    <property type="term" value="F:DNA translocase activity"/>
    <property type="evidence" value="ECO:0007669"/>
    <property type="project" value="TreeGrafter"/>
</dbReference>
<dbReference type="GeneID" id="41985640"/>
<dbReference type="Pfam" id="PF00176">
    <property type="entry name" value="SNF2-rel_dom"/>
    <property type="match status" value="1"/>
</dbReference>
<comment type="similarity">
    <text evidence="1">Belongs to the peptidase S10 family.</text>
</comment>
<gene>
    <name evidence="11" type="primary">RAD54B</name>
    <name evidence="11" type="ORF">LHYA1_G005442</name>
</gene>
<protein>
    <submittedName>
        <fullName evidence="11">DNA repair and recombination protein</fullName>
    </submittedName>
</protein>
<dbReference type="PROSITE" id="PS51194">
    <property type="entry name" value="HELICASE_CTER"/>
    <property type="match status" value="1"/>
</dbReference>
<dbReference type="GO" id="GO:0000724">
    <property type="term" value="P:double-strand break repair via homologous recombination"/>
    <property type="evidence" value="ECO:0007669"/>
    <property type="project" value="TreeGrafter"/>
</dbReference>
<dbReference type="PANTHER" id="PTHR45629:SF7">
    <property type="entry name" value="DNA EXCISION REPAIR PROTEIN ERCC-6-RELATED"/>
    <property type="match status" value="1"/>
</dbReference>
<feature type="domain" description="Helicase ATP-binding" evidence="9">
    <location>
        <begin position="549"/>
        <end position="720"/>
    </location>
</feature>
<evidence type="ECO:0000256" key="7">
    <source>
        <dbReference type="ARBA" id="ARBA00023180"/>
    </source>
</evidence>
<evidence type="ECO:0000313" key="11">
    <source>
        <dbReference type="EMBL" id="TVY26314.1"/>
    </source>
</evidence>
<dbReference type="InterPro" id="IPR000330">
    <property type="entry name" value="SNF2_N"/>
</dbReference>
<dbReference type="Gene3D" id="1.20.120.850">
    <property type="entry name" value="SWI2/SNF2 ATPases, N-terminal domain"/>
    <property type="match status" value="1"/>
</dbReference>
<dbReference type="Pfam" id="PF00271">
    <property type="entry name" value="Helicase_C"/>
    <property type="match status" value="1"/>
</dbReference>
<dbReference type="InterPro" id="IPR050496">
    <property type="entry name" value="SNF2_RAD54_helicase_repair"/>
</dbReference>
<dbReference type="Pfam" id="PF00450">
    <property type="entry name" value="Peptidase_S10"/>
    <property type="match status" value="1"/>
</dbReference>
<keyword evidence="7" id="KW-0325">Glycoprotein</keyword>
<comment type="caution">
    <text evidence="11">The sequence shown here is derived from an EMBL/GenBank/DDBJ whole genome shotgun (WGS) entry which is preliminary data.</text>
</comment>
<evidence type="ECO:0000256" key="8">
    <source>
        <dbReference type="SAM" id="MobiDB-lite"/>
    </source>
</evidence>
<dbReference type="EMBL" id="QGMH01000072">
    <property type="protein sequence ID" value="TVY26314.1"/>
    <property type="molecule type" value="Genomic_DNA"/>
</dbReference>
<dbReference type="GO" id="GO:0007131">
    <property type="term" value="P:reciprocal meiotic recombination"/>
    <property type="evidence" value="ECO:0007669"/>
    <property type="project" value="TreeGrafter"/>
</dbReference>
<evidence type="ECO:0000256" key="1">
    <source>
        <dbReference type="ARBA" id="ARBA00009431"/>
    </source>
</evidence>
<feature type="region of interest" description="Disordered" evidence="8">
    <location>
        <begin position="1062"/>
        <end position="1095"/>
    </location>
</feature>
<evidence type="ECO:0000313" key="12">
    <source>
        <dbReference type="Proteomes" id="UP000431533"/>
    </source>
</evidence>
<dbReference type="Proteomes" id="UP000431533">
    <property type="component" value="Unassembled WGS sequence"/>
</dbReference>
<dbReference type="FunFam" id="3.40.50.10810:FF:000035">
    <property type="entry name" value="DsDNA-dependent ATPase (Rad54b)"/>
    <property type="match status" value="1"/>
</dbReference>
<keyword evidence="5" id="KW-0378">Hydrolase</keyword>
<feature type="domain" description="Helicase C-terminal" evidence="10">
    <location>
        <begin position="873"/>
        <end position="1035"/>
    </location>
</feature>
<dbReference type="CDD" id="cd18004">
    <property type="entry name" value="DEXHc_RAD54"/>
    <property type="match status" value="1"/>
</dbReference>
<evidence type="ECO:0000259" key="9">
    <source>
        <dbReference type="PROSITE" id="PS51192"/>
    </source>
</evidence>
<reference evidence="11 12" key="1">
    <citation type="submission" date="2018-05" db="EMBL/GenBank/DDBJ databases">
        <title>Genome sequencing and assembly of the regulated plant pathogen Lachnellula willkommii and related sister species for the development of diagnostic species identification markers.</title>
        <authorList>
            <person name="Giroux E."/>
            <person name="Bilodeau G."/>
        </authorList>
    </citation>
    <scope>NUCLEOTIDE SEQUENCE [LARGE SCALE GENOMIC DNA]</scope>
    <source>
        <strain evidence="11 12">CBS 185.66</strain>
    </source>
</reference>
<dbReference type="SMART" id="SM00490">
    <property type="entry name" value="HELICc"/>
    <property type="match status" value="1"/>
</dbReference>
<feature type="compositionally biased region" description="Acidic residues" evidence="8">
    <location>
        <begin position="1079"/>
        <end position="1089"/>
    </location>
</feature>
<evidence type="ECO:0000259" key="10">
    <source>
        <dbReference type="PROSITE" id="PS51194"/>
    </source>
</evidence>
<dbReference type="InterPro" id="IPR038718">
    <property type="entry name" value="SNF2-like_sf"/>
</dbReference>
<dbReference type="CDD" id="cd18793">
    <property type="entry name" value="SF2_C_SNF"/>
    <property type="match status" value="1"/>
</dbReference>
<dbReference type="RefSeq" id="XP_031005102.1">
    <property type="nucleotide sequence ID" value="XM_031150387.1"/>
</dbReference>